<dbReference type="PaxDb" id="39947-A0A0P0XRK7"/>
<evidence type="ECO:0000313" key="5">
    <source>
        <dbReference type="Proteomes" id="UP000059680"/>
    </source>
</evidence>
<dbReference type="EMBL" id="AP014965">
    <property type="protein sequence ID" value="BAT09550.1"/>
    <property type="molecule type" value="Genomic_DNA"/>
</dbReference>
<evidence type="ECO:0000256" key="2">
    <source>
        <dbReference type="SAM" id="Phobius"/>
    </source>
</evidence>
<accession>A0A0P0XRK7</accession>
<reference evidence="4 5" key="3">
    <citation type="journal article" date="2013" name="Rice">
        <title>Improvement of the Oryza sativa Nipponbare reference genome using next generation sequence and optical map data.</title>
        <authorList>
            <person name="Kawahara Y."/>
            <person name="de la Bastide M."/>
            <person name="Hamilton J.P."/>
            <person name="Kanamori H."/>
            <person name="McCombie W.R."/>
            <person name="Ouyang S."/>
            <person name="Schwartz D.C."/>
            <person name="Tanaka T."/>
            <person name="Wu J."/>
            <person name="Zhou S."/>
            <person name="Childs K.L."/>
            <person name="Davidson R.M."/>
            <person name="Lin H."/>
            <person name="Quesada-Ocampo L."/>
            <person name="Vaillancourt B."/>
            <person name="Sakai H."/>
            <person name="Lee S.S."/>
            <person name="Kim J."/>
            <person name="Numa H."/>
            <person name="Itoh T."/>
            <person name="Buell C.R."/>
            <person name="Matsumoto T."/>
        </authorList>
    </citation>
    <scope>NUCLEOTIDE SEQUENCE [LARGE SCALE GENOMIC DNA]</scope>
    <source>
        <strain evidence="5">cv. Nipponbare</strain>
    </source>
</reference>
<dbReference type="GO" id="GO:0061929">
    <property type="term" value="F:gamma-glutamylaminecyclotransferase activity"/>
    <property type="evidence" value="ECO:0007669"/>
    <property type="project" value="InterPro"/>
</dbReference>
<feature type="non-terminal residue" evidence="4">
    <location>
        <position position="1"/>
    </location>
</feature>
<dbReference type="OMA" id="AEAYFVH"/>
<dbReference type="FunFam" id="3.10.490.10:FF:000031">
    <property type="entry name" value="Os09g0573150 protein"/>
    <property type="match status" value="1"/>
</dbReference>
<dbReference type="AlphaFoldDB" id="A0A0P0XRK7"/>
<dbReference type="Pfam" id="PF06094">
    <property type="entry name" value="GGACT"/>
    <property type="match status" value="1"/>
</dbReference>
<dbReference type="InParanoid" id="A0A0P0XRK7"/>
<name>A0A0P0XRK7_ORYSJ</name>
<dbReference type="Gene3D" id="3.10.490.10">
    <property type="entry name" value="Gamma-glutamyl cyclotransferase-like"/>
    <property type="match status" value="1"/>
</dbReference>
<proteinExistence type="inferred from homology"/>
<evidence type="ECO:0000259" key="3">
    <source>
        <dbReference type="Pfam" id="PF06094"/>
    </source>
</evidence>
<keyword evidence="2" id="KW-0812">Transmembrane</keyword>
<comment type="similarity">
    <text evidence="1">Belongs to the gamma-glutamylcyclotransferase family.</text>
</comment>
<reference evidence="4 5" key="2">
    <citation type="journal article" date="2013" name="Plant Cell Physiol.">
        <title>Rice Annotation Project Database (RAP-DB): an integrative and interactive database for rice genomics.</title>
        <authorList>
            <person name="Sakai H."/>
            <person name="Lee S.S."/>
            <person name="Tanaka T."/>
            <person name="Numa H."/>
            <person name="Kim J."/>
            <person name="Kawahara Y."/>
            <person name="Wakimoto H."/>
            <person name="Yang C.C."/>
            <person name="Iwamoto M."/>
            <person name="Abe T."/>
            <person name="Yamada Y."/>
            <person name="Muto A."/>
            <person name="Inokuchi H."/>
            <person name="Ikemura T."/>
            <person name="Matsumoto T."/>
            <person name="Sasaki T."/>
            <person name="Itoh T."/>
        </authorList>
    </citation>
    <scope>NUCLEOTIDE SEQUENCE [LARGE SCALE GENOMIC DNA]</scope>
    <source>
        <strain evidence="5">cv. Nipponbare</strain>
    </source>
</reference>
<dbReference type="Gramene" id="Os09t0573150-00">
    <property type="protein sequence ID" value="Os09t0573150-00"/>
    <property type="gene ID" value="Os09g0573150"/>
</dbReference>
<reference evidence="5" key="1">
    <citation type="journal article" date="2005" name="Nature">
        <title>The map-based sequence of the rice genome.</title>
        <authorList>
            <consortium name="International rice genome sequencing project (IRGSP)"/>
            <person name="Matsumoto T."/>
            <person name="Wu J."/>
            <person name="Kanamori H."/>
            <person name="Katayose Y."/>
            <person name="Fujisawa M."/>
            <person name="Namiki N."/>
            <person name="Mizuno H."/>
            <person name="Yamamoto K."/>
            <person name="Antonio B.A."/>
            <person name="Baba T."/>
            <person name="Sakata K."/>
            <person name="Nagamura Y."/>
            <person name="Aoki H."/>
            <person name="Arikawa K."/>
            <person name="Arita K."/>
            <person name="Bito T."/>
            <person name="Chiden Y."/>
            <person name="Fujitsuka N."/>
            <person name="Fukunaka R."/>
            <person name="Hamada M."/>
            <person name="Harada C."/>
            <person name="Hayashi A."/>
            <person name="Hijishita S."/>
            <person name="Honda M."/>
            <person name="Hosokawa S."/>
            <person name="Ichikawa Y."/>
            <person name="Idonuma A."/>
            <person name="Iijima M."/>
            <person name="Ikeda M."/>
            <person name="Ikeno M."/>
            <person name="Ito K."/>
            <person name="Ito S."/>
            <person name="Ito T."/>
            <person name="Ito Y."/>
            <person name="Ito Y."/>
            <person name="Iwabuchi A."/>
            <person name="Kamiya K."/>
            <person name="Karasawa W."/>
            <person name="Kurita K."/>
            <person name="Katagiri S."/>
            <person name="Kikuta A."/>
            <person name="Kobayashi H."/>
            <person name="Kobayashi N."/>
            <person name="Machita K."/>
            <person name="Maehara T."/>
            <person name="Masukawa M."/>
            <person name="Mizubayashi T."/>
            <person name="Mukai Y."/>
            <person name="Nagasaki H."/>
            <person name="Nagata Y."/>
            <person name="Naito S."/>
            <person name="Nakashima M."/>
            <person name="Nakama Y."/>
            <person name="Nakamichi Y."/>
            <person name="Nakamura M."/>
            <person name="Meguro A."/>
            <person name="Negishi M."/>
            <person name="Ohta I."/>
            <person name="Ohta T."/>
            <person name="Okamoto M."/>
            <person name="Ono N."/>
            <person name="Saji S."/>
            <person name="Sakaguchi M."/>
            <person name="Sakai K."/>
            <person name="Shibata M."/>
            <person name="Shimokawa T."/>
            <person name="Song J."/>
            <person name="Takazaki Y."/>
            <person name="Terasawa K."/>
            <person name="Tsugane M."/>
            <person name="Tsuji K."/>
            <person name="Ueda S."/>
            <person name="Waki K."/>
            <person name="Yamagata H."/>
            <person name="Yamamoto M."/>
            <person name="Yamamoto S."/>
            <person name="Yamane H."/>
            <person name="Yoshiki S."/>
            <person name="Yoshihara R."/>
            <person name="Yukawa K."/>
            <person name="Zhong H."/>
            <person name="Yano M."/>
            <person name="Yuan Q."/>
            <person name="Ouyang S."/>
            <person name="Liu J."/>
            <person name="Jones K.M."/>
            <person name="Gansberger K."/>
            <person name="Moffat K."/>
            <person name="Hill J."/>
            <person name="Bera J."/>
            <person name="Fadrosh D."/>
            <person name="Jin S."/>
            <person name="Johri S."/>
            <person name="Kim M."/>
            <person name="Overton L."/>
            <person name="Reardon M."/>
            <person name="Tsitrin T."/>
            <person name="Vuong H."/>
            <person name="Weaver B."/>
            <person name="Ciecko A."/>
            <person name="Tallon L."/>
            <person name="Jackson J."/>
            <person name="Pai G."/>
            <person name="Aken S.V."/>
            <person name="Utterback T."/>
            <person name="Reidmuller S."/>
            <person name="Feldblyum T."/>
            <person name="Hsiao J."/>
            <person name="Zismann V."/>
            <person name="Iobst S."/>
            <person name="de Vazeille A.R."/>
            <person name="Buell C.R."/>
            <person name="Ying K."/>
            <person name="Li Y."/>
            <person name="Lu T."/>
            <person name="Huang Y."/>
            <person name="Zhao Q."/>
            <person name="Feng Q."/>
            <person name="Zhang L."/>
            <person name="Zhu J."/>
            <person name="Weng Q."/>
            <person name="Mu J."/>
            <person name="Lu Y."/>
            <person name="Fan D."/>
            <person name="Liu Y."/>
            <person name="Guan J."/>
            <person name="Zhang Y."/>
            <person name="Yu S."/>
            <person name="Liu X."/>
            <person name="Zhang Y."/>
            <person name="Hong G."/>
            <person name="Han B."/>
            <person name="Choisne N."/>
            <person name="Demange N."/>
            <person name="Orjeda G."/>
            <person name="Samain S."/>
            <person name="Cattolico L."/>
            <person name="Pelletier E."/>
            <person name="Couloux A."/>
            <person name="Segurens B."/>
            <person name="Wincker P."/>
            <person name="D'Hont A."/>
            <person name="Scarpelli C."/>
            <person name="Weissenbach J."/>
            <person name="Salanoubat M."/>
            <person name="Quetier F."/>
            <person name="Yu Y."/>
            <person name="Kim H.R."/>
            <person name="Rambo T."/>
            <person name="Currie J."/>
            <person name="Collura K."/>
            <person name="Luo M."/>
            <person name="Yang T."/>
            <person name="Ammiraju J.S.S."/>
            <person name="Engler F."/>
            <person name="Soderlund C."/>
            <person name="Wing R.A."/>
            <person name="Palmer L.E."/>
            <person name="de la Bastide M."/>
            <person name="Spiegel L."/>
            <person name="Nascimento L."/>
            <person name="Zutavern T."/>
            <person name="O'Shaughnessy A."/>
            <person name="Dike S."/>
            <person name="Dedhia N."/>
            <person name="Preston R."/>
            <person name="Balija V."/>
            <person name="McCombie W.R."/>
            <person name="Chow T."/>
            <person name="Chen H."/>
            <person name="Chung M."/>
            <person name="Chen C."/>
            <person name="Shaw J."/>
            <person name="Wu H."/>
            <person name="Hsiao K."/>
            <person name="Chao Y."/>
            <person name="Chu M."/>
            <person name="Cheng C."/>
            <person name="Hour A."/>
            <person name="Lee P."/>
            <person name="Lin S."/>
            <person name="Lin Y."/>
            <person name="Liou J."/>
            <person name="Liu S."/>
            <person name="Hsing Y."/>
            <person name="Raghuvanshi S."/>
            <person name="Mohanty A."/>
            <person name="Bharti A.K."/>
            <person name="Gaur A."/>
            <person name="Gupta V."/>
            <person name="Kumar D."/>
            <person name="Ravi V."/>
            <person name="Vij S."/>
            <person name="Kapur A."/>
            <person name="Khurana P."/>
            <person name="Khurana P."/>
            <person name="Khurana J.P."/>
            <person name="Tyagi A.K."/>
            <person name="Gaikwad K."/>
            <person name="Singh A."/>
            <person name="Dalal V."/>
            <person name="Srivastava S."/>
            <person name="Dixit A."/>
            <person name="Pal A.K."/>
            <person name="Ghazi I.A."/>
            <person name="Yadav M."/>
            <person name="Pandit A."/>
            <person name="Bhargava A."/>
            <person name="Sureshbabu K."/>
            <person name="Batra K."/>
            <person name="Sharma T.R."/>
            <person name="Mohapatra T."/>
            <person name="Singh N.K."/>
            <person name="Messing J."/>
            <person name="Nelson A.B."/>
            <person name="Fuks G."/>
            <person name="Kavchok S."/>
            <person name="Keizer G."/>
            <person name="Linton E."/>
            <person name="Llaca V."/>
            <person name="Song R."/>
            <person name="Tanyolac B."/>
            <person name="Young S."/>
            <person name="Ho-Il K."/>
            <person name="Hahn J.H."/>
            <person name="Sangsakoo G."/>
            <person name="Vanavichit A."/>
            <person name="de Mattos Luiz.A.T."/>
            <person name="Zimmer P.D."/>
            <person name="Malone G."/>
            <person name="Dellagostin O."/>
            <person name="de Oliveira A.C."/>
            <person name="Bevan M."/>
            <person name="Bancroft I."/>
            <person name="Minx P."/>
            <person name="Cordum H."/>
            <person name="Wilson R."/>
            <person name="Cheng Z."/>
            <person name="Jin W."/>
            <person name="Jiang J."/>
            <person name="Leong S.A."/>
            <person name="Iwama H."/>
            <person name="Gojobori T."/>
            <person name="Itoh T."/>
            <person name="Niimura Y."/>
            <person name="Fujii Y."/>
            <person name="Habara T."/>
            <person name="Sakai H."/>
            <person name="Sato Y."/>
            <person name="Wilson G."/>
            <person name="Kumar K."/>
            <person name="McCouch S."/>
            <person name="Juretic N."/>
            <person name="Hoen D."/>
            <person name="Wright S."/>
            <person name="Bruskiewich R."/>
            <person name="Bureau T."/>
            <person name="Miyao A."/>
            <person name="Hirochika H."/>
            <person name="Nishikawa T."/>
            <person name="Kadowaki K."/>
            <person name="Sugiura M."/>
            <person name="Burr B."/>
            <person name="Sasaki T."/>
        </authorList>
    </citation>
    <scope>NUCLEOTIDE SEQUENCE [LARGE SCALE GENOMIC DNA]</scope>
    <source>
        <strain evidence="5">cv. Nipponbare</strain>
    </source>
</reference>
<dbReference type="SUPFAM" id="SSF110857">
    <property type="entry name" value="Gamma-glutamyl cyclotransferase-like"/>
    <property type="match status" value="1"/>
</dbReference>
<evidence type="ECO:0000256" key="1">
    <source>
        <dbReference type="RuleBase" id="RU367036"/>
    </source>
</evidence>
<protein>
    <recommendedName>
        <fullName evidence="1">Gamma-glutamylcyclotransferase family protein</fullName>
    </recommendedName>
</protein>
<dbReference type="Proteomes" id="UP000059680">
    <property type="component" value="Chromosome 9"/>
</dbReference>
<feature type="transmembrane region" description="Helical" evidence="2">
    <location>
        <begin position="35"/>
        <end position="54"/>
    </location>
</feature>
<keyword evidence="5" id="KW-1185">Reference proteome</keyword>
<dbReference type="InterPro" id="IPR039126">
    <property type="entry name" value="GGACT"/>
</dbReference>
<dbReference type="GO" id="GO:0005829">
    <property type="term" value="C:cytosol"/>
    <property type="evidence" value="ECO:0000318"/>
    <property type="project" value="GO_Central"/>
</dbReference>
<dbReference type="SMR" id="A0A0P0XRK7"/>
<dbReference type="InterPro" id="IPR036568">
    <property type="entry name" value="GGCT-like_sf"/>
</dbReference>
<dbReference type="InterPro" id="IPR009288">
    <property type="entry name" value="AIG2-like_dom"/>
</dbReference>
<organism evidence="4 5">
    <name type="scientific">Oryza sativa subsp. japonica</name>
    <name type="common">Rice</name>
    <dbReference type="NCBI Taxonomy" id="39947"/>
    <lineage>
        <taxon>Eukaryota</taxon>
        <taxon>Viridiplantae</taxon>
        <taxon>Streptophyta</taxon>
        <taxon>Embryophyta</taxon>
        <taxon>Tracheophyta</taxon>
        <taxon>Spermatophyta</taxon>
        <taxon>Magnoliopsida</taxon>
        <taxon>Liliopsida</taxon>
        <taxon>Poales</taxon>
        <taxon>Poaceae</taxon>
        <taxon>BOP clade</taxon>
        <taxon>Oryzoideae</taxon>
        <taxon>Oryzeae</taxon>
        <taxon>Oryzinae</taxon>
        <taxon>Oryza</taxon>
        <taxon>Oryza sativa</taxon>
    </lineage>
</organism>
<sequence>CSNGGGGDGSLKRGFPNHPLLTSSGSPLASATSTAAPALLVVGTYFVPFLLPILPRSSSSDDHLVIGELCVVSPCVQVDLDALKGTHLGMYEQRNVTVLVEAGESASEVVAAEAYFVHTSYAKA</sequence>
<feature type="domain" description="Gamma-glutamylcyclotransferase AIG2-like" evidence="3">
    <location>
        <begin position="9"/>
        <end position="119"/>
    </location>
</feature>
<evidence type="ECO:0000313" key="4">
    <source>
        <dbReference type="EMBL" id="BAT09550.1"/>
    </source>
</evidence>
<dbReference type="STRING" id="39947.A0A0P0XRK7"/>
<gene>
    <name evidence="4" type="ordered locus">Os09g0573150</name>
    <name evidence="4" type="ORF">OSNPB_090573150</name>
</gene>
<dbReference type="PANTHER" id="PTHR12510">
    <property type="entry name" value="TROPONIN C-AKIN-1 PROTEIN"/>
    <property type="match status" value="1"/>
</dbReference>
<keyword evidence="2" id="KW-0472">Membrane</keyword>
<dbReference type="PANTHER" id="PTHR12510:SF5">
    <property type="entry name" value="GAMMA-GLUTAMYLCYCLOTRANSFERASE FAMILY PROTEIN"/>
    <property type="match status" value="1"/>
</dbReference>
<keyword evidence="2" id="KW-1133">Transmembrane helix</keyword>